<dbReference type="InterPro" id="IPR001789">
    <property type="entry name" value="Sig_transdc_resp-reg_receiver"/>
</dbReference>
<evidence type="ECO:0000256" key="1">
    <source>
        <dbReference type="ARBA" id="ARBA00022553"/>
    </source>
</evidence>
<proteinExistence type="predicted"/>
<evidence type="ECO:0000256" key="2">
    <source>
        <dbReference type="PROSITE-ProRule" id="PRU00169"/>
    </source>
</evidence>
<dbReference type="RefSeq" id="WP_231746621.1">
    <property type="nucleotide sequence ID" value="NZ_CP036275.1"/>
</dbReference>
<gene>
    <name evidence="4" type="primary">mprA_6</name>
    <name evidence="4" type="ORF">Mal4_47200</name>
</gene>
<evidence type="ECO:0000313" key="5">
    <source>
        <dbReference type="Proteomes" id="UP000320496"/>
    </source>
</evidence>
<keyword evidence="1 2" id="KW-0597">Phosphoprotein</keyword>
<name>A0A517ZCZ5_9PLAN</name>
<feature type="modified residue" description="4-aspartylphosphate" evidence="2">
    <location>
        <position position="58"/>
    </location>
</feature>
<sequence length="127" mass="14175">MTPVSEQHLRLVIADDDRGFRETLLEMLPPHIESTSVENGEAVIEVVQQTRVDLVLLDMHMPRLTGLEAIRIVKSYNVRLPCILMTADLTAELHQNARLAAVAAVLAKPFTRKVLIEAISTALQIRL</sequence>
<feature type="domain" description="Response regulatory" evidence="3">
    <location>
        <begin position="10"/>
        <end position="123"/>
    </location>
</feature>
<dbReference type="Gene3D" id="3.40.50.2300">
    <property type="match status" value="1"/>
</dbReference>
<protein>
    <submittedName>
        <fullName evidence="4">Response regulator MprA</fullName>
    </submittedName>
</protein>
<dbReference type="CDD" id="cd00156">
    <property type="entry name" value="REC"/>
    <property type="match status" value="1"/>
</dbReference>
<dbReference type="SMART" id="SM00448">
    <property type="entry name" value="REC"/>
    <property type="match status" value="1"/>
</dbReference>
<dbReference type="InterPro" id="IPR011006">
    <property type="entry name" value="CheY-like_superfamily"/>
</dbReference>
<evidence type="ECO:0000259" key="3">
    <source>
        <dbReference type="PROSITE" id="PS50110"/>
    </source>
</evidence>
<organism evidence="4 5">
    <name type="scientific">Maioricimonas rarisocia</name>
    <dbReference type="NCBI Taxonomy" id="2528026"/>
    <lineage>
        <taxon>Bacteria</taxon>
        <taxon>Pseudomonadati</taxon>
        <taxon>Planctomycetota</taxon>
        <taxon>Planctomycetia</taxon>
        <taxon>Planctomycetales</taxon>
        <taxon>Planctomycetaceae</taxon>
        <taxon>Maioricimonas</taxon>
    </lineage>
</organism>
<dbReference type="PANTHER" id="PTHR44591">
    <property type="entry name" value="STRESS RESPONSE REGULATOR PROTEIN 1"/>
    <property type="match status" value="1"/>
</dbReference>
<keyword evidence="5" id="KW-1185">Reference proteome</keyword>
<dbReference type="InterPro" id="IPR050595">
    <property type="entry name" value="Bact_response_regulator"/>
</dbReference>
<dbReference type="SUPFAM" id="SSF52172">
    <property type="entry name" value="CheY-like"/>
    <property type="match status" value="1"/>
</dbReference>
<dbReference type="EMBL" id="CP036275">
    <property type="protein sequence ID" value="QDU40364.1"/>
    <property type="molecule type" value="Genomic_DNA"/>
</dbReference>
<dbReference type="Proteomes" id="UP000320496">
    <property type="component" value="Chromosome"/>
</dbReference>
<dbReference type="Pfam" id="PF00072">
    <property type="entry name" value="Response_reg"/>
    <property type="match status" value="1"/>
</dbReference>
<dbReference type="KEGG" id="mri:Mal4_47200"/>
<evidence type="ECO:0000313" key="4">
    <source>
        <dbReference type="EMBL" id="QDU40364.1"/>
    </source>
</evidence>
<dbReference type="PANTHER" id="PTHR44591:SF23">
    <property type="entry name" value="CHEY SUBFAMILY"/>
    <property type="match status" value="1"/>
</dbReference>
<dbReference type="AlphaFoldDB" id="A0A517ZCZ5"/>
<dbReference type="PROSITE" id="PS50110">
    <property type="entry name" value="RESPONSE_REGULATORY"/>
    <property type="match status" value="1"/>
</dbReference>
<accession>A0A517ZCZ5</accession>
<reference evidence="4 5" key="1">
    <citation type="submission" date="2019-02" db="EMBL/GenBank/DDBJ databases">
        <title>Deep-cultivation of Planctomycetes and their phenomic and genomic characterization uncovers novel biology.</title>
        <authorList>
            <person name="Wiegand S."/>
            <person name="Jogler M."/>
            <person name="Boedeker C."/>
            <person name="Pinto D."/>
            <person name="Vollmers J."/>
            <person name="Rivas-Marin E."/>
            <person name="Kohn T."/>
            <person name="Peeters S.H."/>
            <person name="Heuer A."/>
            <person name="Rast P."/>
            <person name="Oberbeckmann S."/>
            <person name="Bunk B."/>
            <person name="Jeske O."/>
            <person name="Meyerdierks A."/>
            <person name="Storesund J.E."/>
            <person name="Kallscheuer N."/>
            <person name="Luecker S."/>
            <person name="Lage O.M."/>
            <person name="Pohl T."/>
            <person name="Merkel B.J."/>
            <person name="Hornburger P."/>
            <person name="Mueller R.-W."/>
            <person name="Bruemmer F."/>
            <person name="Labrenz M."/>
            <person name="Spormann A.M."/>
            <person name="Op den Camp H."/>
            <person name="Overmann J."/>
            <person name="Amann R."/>
            <person name="Jetten M.S.M."/>
            <person name="Mascher T."/>
            <person name="Medema M.H."/>
            <person name="Devos D.P."/>
            <person name="Kaster A.-K."/>
            <person name="Ovreas L."/>
            <person name="Rohde M."/>
            <person name="Galperin M.Y."/>
            <person name="Jogler C."/>
        </authorList>
    </citation>
    <scope>NUCLEOTIDE SEQUENCE [LARGE SCALE GENOMIC DNA]</scope>
    <source>
        <strain evidence="4 5">Mal4</strain>
    </source>
</reference>
<dbReference type="GO" id="GO:0000160">
    <property type="term" value="P:phosphorelay signal transduction system"/>
    <property type="evidence" value="ECO:0007669"/>
    <property type="project" value="InterPro"/>
</dbReference>